<dbReference type="InterPro" id="IPR050428">
    <property type="entry name" value="TCS_sensor_his_kinase"/>
</dbReference>
<dbReference type="Gene3D" id="3.30.565.10">
    <property type="entry name" value="Histidine kinase-like ATPase, C-terminal domain"/>
    <property type="match status" value="1"/>
</dbReference>
<comment type="caution">
    <text evidence="15">The sequence shown here is derived from an EMBL/GenBank/DDBJ whole genome shotgun (WGS) entry which is preliminary data.</text>
</comment>
<dbReference type="CDD" id="cd00082">
    <property type="entry name" value="HisKA"/>
    <property type="match status" value="1"/>
</dbReference>
<evidence type="ECO:0000256" key="12">
    <source>
        <dbReference type="SAM" id="Phobius"/>
    </source>
</evidence>
<reference evidence="16" key="1">
    <citation type="journal article" date="2019" name="Int. J. Syst. Evol. Microbiol.">
        <title>The Global Catalogue of Microorganisms (GCM) 10K type strain sequencing project: providing services to taxonomists for standard genome sequencing and annotation.</title>
        <authorList>
            <consortium name="The Broad Institute Genomics Platform"/>
            <consortium name="The Broad Institute Genome Sequencing Center for Infectious Disease"/>
            <person name="Wu L."/>
            <person name="Ma J."/>
        </authorList>
    </citation>
    <scope>NUCLEOTIDE SEQUENCE [LARGE SCALE GENOMIC DNA]</scope>
    <source>
        <strain evidence="16">JCM 1490</strain>
    </source>
</reference>
<dbReference type="SMART" id="SM00388">
    <property type="entry name" value="HisKA"/>
    <property type="match status" value="1"/>
</dbReference>
<dbReference type="EC" id="2.7.13.3" evidence="3"/>
<evidence type="ECO:0000256" key="10">
    <source>
        <dbReference type="ARBA" id="ARBA00023136"/>
    </source>
</evidence>
<evidence type="ECO:0000256" key="2">
    <source>
        <dbReference type="ARBA" id="ARBA00004236"/>
    </source>
</evidence>
<dbReference type="CDD" id="cd06225">
    <property type="entry name" value="HAMP"/>
    <property type="match status" value="1"/>
</dbReference>
<gene>
    <name evidence="15" type="ORF">ACFQQL_10630</name>
</gene>
<evidence type="ECO:0000256" key="5">
    <source>
        <dbReference type="ARBA" id="ARBA00022679"/>
    </source>
</evidence>
<keyword evidence="16" id="KW-1185">Reference proteome</keyword>
<dbReference type="PROSITE" id="PS50109">
    <property type="entry name" value="HIS_KIN"/>
    <property type="match status" value="1"/>
</dbReference>
<evidence type="ECO:0000256" key="3">
    <source>
        <dbReference type="ARBA" id="ARBA00012438"/>
    </source>
</evidence>
<dbReference type="InterPro" id="IPR005467">
    <property type="entry name" value="His_kinase_dom"/>
</dbReference>
<keyword evidence="10 12" id="KW-0472">Membrane</keyword>
<dbReference type="PROSITE" id="PS50885">
    <property type="entry name" value="HAMP"/>
    <property type="match status" value="1"/>
</dbReference>
<feature type="transmembrane region" description="Helical" evidence="12">
    <location>
        <begin position="154"/>
        <end position="177"/>
    </location>
</feature>
<feature type="region of interest" description="Disordered" evidence="11">
    <location>
        <begin position="456"/>
        <end position="481"/>
    </location>
</feature>
<dbReference type="SUPFAM" id="SSF47384">
    <property type="entry name" value="Homodimeric domain of signal transducing histidine kinase"/>
    <property type="match status" value="1"/>
</dbReference>
<dbReference type="Pfam" id="PF00672">
    <property type="entry name" value="HAMP"/>
    <property type="match status" value="1"/>
</dbReference>
<dbReference type="InterPro" id="IPR003661">
    <property type="entry name" value="HisK_dim/P_dom"/>
</dbReference>
<evidence type="ECO:0000256" key="1">
    <source>
        <dbReference type="ARBA" id="ARBA00000085"/>
    </source>
</evidence>
<protein>
    <recommendedName>
        <fullName evidence="3">histidine kinase</fullName>
        <ecNumber evidence="3">2.7.13.3</ecNumber>
    </recommendedName>
</protein>
<feature type="domain" description="Histidine kinase" evidence="13">
    <location>
        <begin position="238"/>
        <end position="452"/>
    </location>
</feature>
<organism evidence="15 16">
    <name type="scientific">Georgenia alba</name>
    <dbReference type="NCBI Taxonomy" id="2233858"/>
    <lineage>
        <taxon>Bacteria</taxon>
        <taxon>Bacillati</taxon>
        <taxon>Actinomycetota</taxon>
        <taxon>Actinomycetes</taxon>
        <taxon>Micrococcales</taxon>
        <taxon>Bogoriellaceae</taxon>
        <taxon>Georgenia</taxon>
    </lineage>
</organism>
<dbReference type="Gene3D" id="1.10.287.130">
    <property type="match status" value="1"/>
</dbReference>
<keyword evidence="9" id="KW-0902">Two-component regulatory system</keyword>
<dbReference type="Pfam" id="PF02518">
    <property type="entry name" value="HATPase_c"/>
    <property type="match status" value="1"/>
</dbReference>
<keyword evidence="8 12" id="KW-1133">Transmembrane helix</keyword>
<evidence type="ECO:0000256" key="11">
    <source>
        <dbReference type="SAM" id="MobiDB-lite"/>
    </source>
</evidence>
<dbReference type="RefSeq" id="WP_382394113.1">
    <property type="nucleotide sequence ID" value="NZ_JBHTCQ010000002.1"/>
</dbReference>
<evidence type="ECO:0000256" key="9">
    <source>
        <dbReference type="ARBA" id="ARBA00023012"/>
    </source>
</evidence>
<evidence type="ECO:0000313" key="15">
    <source>
        <dbReference type="EMBL" id="MFC7405563.1"/>
    </source>
</evidence>
<evidence type="ECO:0000256" key="8">
    <source>
        <dbReference type="ARBA" id="ARBA00022989"/>
    </source>
</evidence>
<dbReference type="SUPFAM" id="SSF158472">
    <property type="entry name" value="HAMP domain-like"/>
    <property type="match status" value="1"/>
</dbReference>
<evidence type="ECO:0000256" key="7">
    <source>
        <dbReference type="ARBA" id="ARBA00022777"/>
    </source>
</evidence>
<dbReference type="InterPro" id="IPR036890">
    <property type="entry name" value="HATPase_C_sf"/>
</dbReference>
<keyword evidence="7 15" id="KW-0418">Kinase</keyword>
<keyword evidence="5" id="KW-0808">Transferase</keyword>
<dbReference type="InterPro" id="IPR004358">
    <property type="entry name" value="Sig_transdc_His_kin-like_C"/>
</dbReference>
<comment type="catalytic activity">
    <reaction evidence="1">
        <text>ATP + protein L-histidine = ADP + protein N-phospho-L-histidine.</text>
        <dbReference type="EC" id="2.7.13.3"/>
    </reaction>
</comment>
<dbReference type="PANTHER" id="PTHR45436">
    <property type="entry name" value="SENSOR HISTIDINE KINASE YKOH"/>
    <property type="match status" value="1"/>
</dbReference>
<dbReference type="Gene3D" id="6.10.340.10">
    <property type="match status" value="1"/>
</dbReference>
<evidence type="ECO:0000256" key="6">
    <source>
        <dbReference type="ARBA" id="ARBA00022692"/>
    </source>
</evidence>
<comment type="subcellular location">
    <subcellularLocation>
        <location evidence="2">Cell membrane</location>
    </subcellularLocation>
</comment>
<evidence type="ECO:0000259" key="13">
    <source>
        <dbReference type="PROSITE" id="PS50109"/>
    </source>
</evidence>
<dbReference type="SMART" id="SM00387">
    <property type="entry name" value="HATPase_c"/>
    <property type="match status" value="1"/>
</dbReference>
<keyword evidence="6 12" id="KW-0812">Transmembrane</keyword>
<feature type="domain" description="HAMP" evidence="14">
    <location>
        <begin position="178"/>
        <end position="230"/>
    </location>
</feature>
<accession>A0ABW2QDV1</accession>
<evidence type="ECO:0000313" key="16">
    <source>
        <dbReference type="Proteomes" id="UP001596455"/>
    </source>
</evidence>
<sequence length="481" mass="52083">MAIILTMRSVLINDVESAANRAVTQEIDEFATFAAEGVDPRTGRPFSSVDDLLELYLSRQHPDEGEAIIGLGEGTPLYSDNTRLSTPDGVQYQLAHDAATLQQIVDDPASTGVLETEHGPLRWGKLQINTGTGEPGHFVVAEFVTNSMDSVDQLIRMTVVVALGGLLLTAGISYVAAGRILAPVRQVGRAASSISESDLSVRVPVRTRDDLGELAQSFNNMLDRIEGAYNAQRRFVDDASHELRTPITVIRGHLELLSEDPGERATTLAIVDRELGRMSRIVTDLLMLAKAERPDFLIKEETDLAEMMLSIDSTVQALDDRPWLLMEVAEGRAEVDAQRLTQVMLQYATNAVQYSPAGAPVRFGSTVVRGDDGEGHLLRLWLADSGPGISEEDMPRVFERFNRADASTAHAHGVGLGLSIVRAIADAHDGRAWVESAFGQGSTFGVDVPIDLRDTESAAPAAESTSPHRAALRGLRTGEDR</sequence>
<dbReference type="Pfam" id="PF00512">
    <property type="entry name" value="HisKA"/>
    <property type="match status" value="1"/>
</dbReference>
<dbReference type="InterPro" id="IPR003594">
    <property type="entry name" value="HATPase_dom"/>
</dbReference>
<evidence type="ECO:0000259" key="14">
    <source>
        <dbReference type="PROSITE" id="PS50885"/>
    </source>
</evidence>
<dbReference type="InterPro" id="IPR003660">
    <property type="entry name" value="HAMP_dom"/>
</dbReference>
<dbReference type="GO" id="GO:0016301">
    <property type="term" value="F:kinase activity"/>
    <property type="evidence" value="ECO:0007669"/>
    <property type="project" value="UniProtKB-KW"/>
</dbReference>
<dbReference type="PANTHER" id="PTHR45436:SF5">
    <property type="entry name" value="SENSOR HISTIDINE KINASE TRCS"/>
    <property type="match status" value="1"/>
</dbReference>
<evidence type="ECO:0000256" key="4">
    <source>
        <dbReference type="ARBA" id="ARBA00022553"/>
    </source>
</evidence>
<keyword evidence="4" id="KW-0597">Phosphoprotein</keyword>
<dbReference type="PRINTS" id="PR00344">
    <property type="entry name" value="BCTRLSENSOR"/>
</dbReference>
<dbReference type="SMART" id="SM00304">
    <property type="entry name" value="HAMP"/>
    <property type="match status" value="1"/>
</dbReference>
<name>A0ABW2QDV1_9MICO</name>
<feature type="compositionally biased region" description="Low complexity" evidence="11">
    <location>
        <begin position="457"/>
        <end position="467"/>
    </location>
</feature>
<proteinExistence type="predicted"/>
<dbReference type="EMBL" id="JBHTCQ010000002">
    <property type="protein sequence ID" value="MFC7405563.1"/>
    <property type="molecule type" value="Genomic_DNA"/>
</dbReference>
<dbReference type="SUPFAM" id="SSF55874">
    <property type="entry name" value="ATPase domain of HSP90 chaperone/DNA topoisomerase II/histidine kinase"/>
    <property type="match status" value="1"/>
</dbReference>
<dbReference type="Proteomes" id="UP001596455">
    <property type="component" value="Unassembled WGS sequence"/>
</dbReference>
<dbReference type="InterPro" id="IPR036097">
    <property type="entry name" value="HisK_dim/P_sf"/>
</dbReference>